<dbReference type="Gene3D" id="2.40.100.10">
    <property type="entry name" value="Cyclophilin-like"/>
    <property type="match status" value="1"/>
</dbReference>
<dbReference type="NCBIfam" id="TIGR00370">
    <property type="entry name" value="5-oxoprolinase subunit PxpB"/>
    <property type="match status" value="1"/>
</dbReference>
<dbReference type="SUPFAM" id="SSF50891">
    <property type="entry name" value="Cyclophilin-like"/>
    <property type="match status" value="1"/>
</dbReference>
<dbReference type="RefSeq" id="WP_008504050.1">
    <property type="nucleotide sequence ID" value="NZ_CM001403.1"/>
</dbReference>
<evidence type="ECO:0000256" key="3">
    <source>
        <dbReference type="ARBA" id="ARBA00022840"/>
    </source>
</evidence>
<accession>H1YGF2</accession>
<dbReference type="InterPro" id="IPR010016">
    <property type="entry name" value="PxpB"/>
</dbReference>
<dbReference type="SUPFAM" id="SSF160467">
    <property type="entry name" value="PH0987 N-terminal domain-like"/>
    <property type="match status" value="1"/>
</dbReference>
<name>H1YGF2_9SPHI</name>
<dbReference type="InterPro" id="IPR003833">
    <property type="entry name" value="CT_C_D"/>
</dbReference>
<keyword evidence="3" id="KW-0067">ATP-binding</keyword>
<protein>
    <recommendedName>
        <fullName evidence="4">Carboxyltransferase domain-containing protein</fullName>
    </recommendedName>
</protein>
<evidence type="ECO:0000313" key="6">
    <source>
        <dbReference type="Proteomes" id="UP000002774"/>
    </source>
</evidence>
<keyword evidence="6" id="KW-1185">Reference proteome</keyword>
<keyword evidence="1" id="KW-0547">Nucleotide-binding</keyword>
<dbReference type="AlphaFoldDB" id="H1YGF2"/>
<dbReference type="Proteomes" id="UP000002774">
    <property type="component" value="Chromosome"/>
</dbReference>
<dbReference type="Pfam" id="PF02682">
    <property type="entry name" value="CT_C_D"/>
    <property type="match status" value="1"/>
</dbReference>
<dbReference type="GO" id="GO:0016787">
    <property type="term" value="F:hydrolase activity"/>
    <property type="evidence" value="ECO:0007669"/>
    <property type="project" value="UniProtKB-KW"/>
</dbReference>
<organism evidence="5 6">
    <name type="scientific">Mucilaginibacter paludis DSM 18603</name>
    <dbReference type="NCBI Taxonomy" id="714943"/>
    <lineage>
        <taxon>Bacteria</taxon>
        <taxon>Pseudomonadati</taxon>
        <taxon>Bacteroidota</taxon>
        <taxon>Sphingobacteriia</taxon>
        <taxon>Sphingobacteriales</taxon>
        <taxon>Sphingobacteriaceae</taxon>
        <taxon>Mucilaginibacter</taxon>
    </lineage>
</organism>
<evidence type="ECO:0000313" key="5">
    <source>
        <dbReference type="EMBL" id="EHQ24504.1"/>
    </source>
</evidence>
<dbReference type="InterPro" id="IPR029000">
    <property type="entry name" value="Cyclophilin-like_dom_sf"/>
</dbReference>
<gene>
    <name evidence="5" type="ORF">Mucpa_0308</name>
</gene>
<dbReference type="HOGENOM" id="CLU_020207_1_0_10"/>
<dbReference type="GO" id="GO:0005524">
    <property type="term" value="F:ATP binding"/>
    <property type="evidence" value="ECO:0007669"/>
    <property type="project" value="UniProtKB-KW"/>
</dbReference>
<evidence type="ECO:0000256" key="2">
    <source>
        <dbReference type="ARBA" id="ARBA00022801"/>
    </source>
</evidence>
<evidence type="ECO:0000256" key="1">
    <source>
        <dbReference type="ARBA" id="ARBA00022741"/>
    </source>
</evidence>
<keyword evidence="2" id="KW-0378">Hydrolase</keyword>
<dbReference type="Gene3D" id="3.30.1360.40">
    <property type="match status" value="1"/>
</dbReference>
<sequence length="249" mass="27439">MLFWSKNTRLSIYFLSENALTIEFGNEINDDLQQKIRNFNQFLLDHPFPGFSTTVPAYASLSVFFDPLQVISAAELPGLSCFEKVSNYLNNLNDKIKRTSAAPAEIVTIPVCYGGSMGPDLEGLAALHHLTEDDVIQLHSKAVYQVYMIGFVPGFAYLGGLNKLLATPRKLTPSPLVPAGSVGIAGEQTGIYPLETPGGWQIIGRTPLKLFDAAWPKPSLLTAGDRVVFKPIDLEEYNRLKNNHAHPNH</sequence>
<dbReference type="PANTHER" id="PTHR34698:SF2">
    <property type="entry name" value="5-OXOPROLINASE SUBUNIT B"/>
    <property type="match status" value="1"/>
</dbReference>
<dbReference type="EMBL" id="CM001403">
    <property type="protein sequence ID" value="EHQ24504.1"/>
    <property type="molecule type" value="Genomic_DNA"/>
</dbReference>
<reference evidence="5" key="1">
    <citation type="submission" date="2011-09" db="EMBL/GenBank/DDBJ databases">
        <title>The permanent draft genome of Mucilaginibacter paludis DSM 18603.</title>
        <authorList>
            <consortium name="US DOE Joint Genome Institute (JGI-PGF)"/>
            <person name="Lucas S."/>
            <person name="Han J."/>
            <person name="Lapidus A."/>
            <person name="Bruce D."/>
            <person name="Goodwin L."/>
            <person name="Pitluck S."/>
            <person name="Peters L."/>
            <person name="Kyrpides N."/>
            <person name="Mavromatis K."/>
            <person name="Ivanova N."/>
            <person name="Mikhailova N."/>
            <person name="Held B."/>
            <person name="Detter J.C."/>
            <person name="Tapia R."/>
            <person name="Han C."/>
            <person name="Land M."/>
            <person name="Hauser L."/>
            <person name="Markowitz V."/>
            <person name="Cheng J.-F."/>
            <person name="Hugenholtz P."/>
            <person name="Woyke T."/>
            <person name="Wu D."/>
            <person name="Tindall B."/>
            <person name="Brambilla E."/>
            <person name="Klenk H.-P."/>
            <person name="Eisen J.A."/>
        </authorList>
    </citation>
    <scope>NUCLEOTIDE SEQUENCE [LARGE SCALE GENOMIC DNA]</scope>
    <source>
        <strain evidence="5">DSM 18603</strain>
    </source>
</reference>
<dbReference type="OrthoDB" id="9778567at2"/>
<dbReference type="STRING" id="714943.Mucpa_0308"/>
<evidence type="ECO:0000259" key="4">
    <source>
        <dbReference type="SMART" id="SM00796"/>
    </source>
</evidence>
<dbReference type="SMART" id="SM00796">
    <property type="entry name" value="AHS1"/>
    <property type="match status" value="1"/>
</dbReference>
<dbReference type="PANTHER" id="PTHR34698">
    <property type="entry name" value="5-OXOPROLINASE SUBUNIT B"/>
    <property type="match status" value="1"/>
</dbReference>
<feature type="domain" description="Carboxyltransferase" evidence="4">
    <location>
        <begin position="10"/>
        <end position="221"/>
    </location>
</feature>
<dbReference type="eggNOG" id="COG2049">
    <property type="taxonomic scope" value="Bacteria"/>
</dbReference>
<proteinExistence type="predicted"/>